<name>A0AAU7DUQ9_9MICO</name>
<evidence type="ECO:0000256" key="1">
    <source>
        <dbReference type="ARBA" id="ARBA00022723"/>
    </source>
</evidence>
<dbReference type="EMBL" id="CP146203">
    <property type="protein sequence ID" value="XBH20762.1"/>
    <property type="molecule type" value="Genomic_DNA"/>
</dbReference>
<organism evidence="5">
    <name type="scientific">Jonesiaceae bacterium BS-20</name>
    <dbReference type="NCBI Taxonomy" id="3120821"/>
    <lineage>
        <taxon>Bacteria</taxon>
        <taxon>Bacillati</taxon>
        <taxon>Actinomycetota</taxon>
        <taxon>Actinomycetes</taxon>
        <taxon>Micrococcales</taxon>
        <taxon>Jonesiaceae</taxon>
    </lineage>
</organism>
<comment type="caution">
    <text evidence="4">Lacks conserved residue(s) required for the propagation of feature annotation.</text>
</comment>
<reference evidence="5" key="1">
    <citation type="submission" date="2024-02" db="EMBL/GenBank/DDBJ databases">
        <title>Tomenella chthoni gen. nov. sp. nov., a member of the family Jonesiaceae isolated from bat guano.</title>
        <authorList>
            <person name="Miller S.L."/>
            <person name="King J."/>
            <person name="Sankaranarayanan K."/>
            <person name="Lawson P.A."/>
        </authorList>
    </citation>
    <scope>NUCLEOTIDE SEQUENCE</scope>
    <source>
        <strain evidence="5">BS-20</strain>
    </source>
</reference>
<dbReference type="PANTHER" id="PTHR10819:SF3">
    <property type="entry name" value="PHOSPHOTRIESTERASE-RELATED PROTEIN"/>
    <property type="match status" value="1"/>
</dbReference>
<dbReference type="SUPFAM" id="SSF51556">
    <property type="entry name" value="Metallo-dependent hydrolases"/>
    <property type="match status" value="1"/>
</dbReference>
<feature type="binding site" evidence="3">
    <location>
        <position position="203"/>
    </location>
    <ligand>
        <name>a divalent metal cation</name>
        <dbReference type="ChEBI" id="CHEBI:60240"/>
        <label>2</label>
    </ligand>
</feature>
<keyword evidence="2" id="KW-0378">Hydrolase</keyword>
<dbReference type="AlphaFoldDB" id="A0AAU7DUQ9"/>
<keyword evidence="1 3" id="KW-0479">Metal-binding</keyword>
<dbReference type="PROSITE" id="PS01322">
    <property type="entry name" value="PHOSPHOTRIESTERASE_1"/>
    <property type="match status" value="1"/>
</dbReference>
<comment type="similarity">
    <text evidence="4">Belongs to the metallo-dependent hydrolases superfamily. Phosphotriesterase family.</text>
</comment>
<dbReference type="InterPro" id="IPR032466">
    <property type="entry name" value="Metal_Hydrolase"/>
</dbReference>
<evidence type="ECO:0000313" key="5">
    <source>
        <dbReference type="EMBL" id="XBH20762.1"/>
    </source>
</evidence>
<feature type="binding site" evidence="3">
    <location>
        <position position="26"/>
    </location>
    <ligand>
        <name>a divalent metal cation</name>
        <dbReference type="ChEBI" id="CHEBI:60240"/>
        <label>1</label>
    </ligand>
</feature>
<dbReference type="GO" id="GO:0008270">
    <property type="term" value="F:zinc ion binding"/>
    <property type="evidence" value="ECO:0007669"/>
    <property type="project" value="InterPro"/>
</dbReference>
<evidence type="ECO:0000256" key="4">
    <source>
        <dbReference type="PROSITE-ProRule" id="PRU00679"/>
    </source>
</evidence>
<dbReference type="InterPro" id="IPR017947">
    <property type="entry name" value="AryldialkylPase_Zn-BS"/>
</dbReference>
<feature type="binding site" evidence="3">
    <location>
        <position position="298"/>
    </location>
    <ligand>
        <name>a divalent metal cation</name>
        <dbReference type="ChEBI" id="CHEBI:60240"/>
        <label>1</label>
    </ligand>
</feature>
<dbReference type="Gene3D" id="3.20.20.140">
    <property type="entry name" value="Metal-dependent hydrolases"/>
    <property type="match status" value="1"/>
</dbReference>
<comment type="cofactor">
    <cofactor evidence="3">
        <name>a divalent metal cation</name>
        <dbReference type="ChEBI" id="CHEBI:60240"/>
    </cofactor>
    <text evidence="3">Binds 2 divalent metal cations per subunit.</text>
</comment>
<proteinExistence type="inferred from homology"/>
<evidence type="ECO:0000256" key="2">
    <source>
        <dbReference type="ARBA" id="ARBA00022801"/>
    </source>
</evidence>
<feature type="binding site" evidence="3">
    <location>
        <position position="233"/>
    </location>
    <ligand>
        <name>a divalent metal cation</name>
        <dbReference type="ChEBI" id="CHEBI:60240"/>
        <label>2</label>
    </ligand>
</feature>
<dbReference type="GO" id="GO:0016788">
    <property type="term" value="F:hydrolase activity, acting on ester bonds"/>
    <property type="evidence" value="ECO:0007669"/>
    <property type="project" value="InterPro"/>
</dbReference>
<accession>A0AAU7DUQ9</accession>
<protein>
    <submittedName>
        <fullName evidence="5">Phosphotriesterase-related protein</fullName>
    </submittedName>
</protein>
<dbReference type="InterPro" id="IPR001559">
    <property type="entry name" value="Phosphotriesterase"/>
</dbReference>
<feature type="binding site" evidence="3">
    <location>
        <position position="170"/>
    </location>
    <ligand>
        <name>a divalent metal cation</name>
        <dbReference type="ChEBI" id="CHEBI:60240"/>
        <label>2</label>
    </ligand>
</feature>
<dbReference type="PROSITE" id="PS51347">
    <property type="entry name" value="PHOSPHOTRIESTERASE_2"/>
    <property type="match status" value="1"/>
</dbReference>
<feature type="binding site" evidence="3">
    <location>
        <position position="28"/>
    </location>
    <ligand>
        <name>a divalent metal cation</name>
        <dbReference type="ChEBI" id="CHEBI:60240"/>
        <label>1</label>
    </ligand>
</feature>
<dbReference type="Pfam" id="PF02126">
    <property type="entry name" value="PTE"/>
    <property type="match status" value="1"/>
</dbReference>
<sequence>MTGSQAVLTTVLGDIPASDMGITLPHEHLFNDLSGVVDEPYYGFSQRLVGAKVDPSLMWALRQDPYCCADNMAPKPVADVVTEVAAFAEVGGRTIVDATGTSAIGRAPERLVEVAKQTGINVVMSTGTYLEKFEGERITARTVDAQVADIVSELTVGVGETGIRAGMIGEIGVSPSFTPAEREALRAAGIAQTERPNVALNIHLPGWERFGHDVLDVVLNQAGVAPHKVSLAHSDPSGADVEYQHGLLDRGVWLEFDMVGLDITFPKEGVSPTPDETATAIANLVAAGYQDQIVLSHDLFLKQMWSQNGGNGFAYVPRVFLEILKSKGVSEQVCHQLITSNPQRLLTSR</sequence>
<gene>
    <name evidence="5" type="ORF">V5R04_11055</name>
</gene>
<feature type="binding site" evidence="3">
    <location>
        <position position="170"/>
    </location>
    <ligand>
        <name>a divalent metal cation</name>
        <dbReference type="ChEBI" id="CHEBI:60240"/>
        <label>1</label>
    </ligand>
</feature>
<dbReference type="PANTHER" id="PTHR10819">
    <property type="entry name" value="PHOSPHOTRIESTERASE-RELATED"/>
    <property type="match status" value="1"/>
</dbReference>
<evidence type="ECO:0000256" key="3">
    <source>
        <dbReference type="PIRSR" id="PIRSR601559-52"/>
    </source>
</evidence>